<evidence type="ECO:0000313" key="2">
    <source>
        <dbReference type="EMBL" id="KOR76333.1"/>
    </source>
</evidence>
<sequence length="269" mass="31566">MEQQIIPDVSVIIRTYRRPTLLTRALTSLVNQEYKKFEVIVVEDGPPISKEIIKKFNNLNIKYISTKTHIGRSAAGNKGLDVATGKYINFLDDDDILQPDHIQILSSELDAHPDICAVHSSSIERKVIYESYQPLRVKTRSEKYSYSSPLNKQEIFYRNMFPIQAVMFRRNLFLNFGGFDEKLEYLEDWDLWIKYSLHGQFLFIDRITSIYHIPGKKSELRARKKIFKRYEVNILSKYTDYISINKIKSPSIFNKMLKKLREIVKANSL</sequence>
<dbReference type="PATRIC" id="fig|1705565.3.peg.1700"/>
<dbReference type="Gene3D" id="3.90.550.10">
    <property type="entry name" value="Spore Coat Polysaccharide Biosynthesis Protein SpsA, Chain A"/>
    <property type="match status" value="1"/>
</dbReference>
<name>A0A0M1N2G1_9BACL</name>
<organism evidence="2 3">
    <name type="scientific">Paenibacillus solani</name>
    <dbReference type="NCBI Taxonomy" id="1705565"/>
    <lineage>
        <taxon>Bacteria</taxon>
        <taxon>Bacillati</taxon>
        <taxon>Bacillota</taxon>
        <taxon>Bacilli</taxon>
        <taxon>Bacillales</taxon>
        <taxon>Paenibacillaceae</taxon>
        <taxon>Paenibacillus</taxon>
    </lineage>
</organism>
<dbReference type="PANTHER" id="PTHR43685">
    <property type="entry name" value="GLYCOSYLTRANSFERASE"/>
    <property type="match status" value="1"/>
</dbReference>
<dbReference type="EMBL" id="LIUT01000008">
    <property type="protein sequence ID" value="KOR76333.1"/>
    <property type="molecule type" value="Genomic_DNA"/>
</dbReference>
<dbReference type="Proteomes" id="UP000036932">
    <property type="component" value="Unassembled WGS sequence"/>
</dbReference>
<accession>A0A0M1N2G1</accession>
<dbReference type="RefSeq" id="WP_054405448.1">
    <property type="nucleotide sequence ID" value="NZ_LIUT01000008.1"/>
</dbReference>
<dbReference type="InterPro" id="IPR050834">
    <property type="entry name" value="Glycosyltransf_2"/>
</dbReference>
<evidence type="ECO:0000313" key="3">
    <source>
        <dbReference type="Proteomes" id="UP000036932"/>
    </source>
</evidence>
<comment type="caution">
    <text evidence="2">The sequence shown here is derived from an EMBL/GenBank/DDBJ whole genome shotgun (WGS) entry which is preliminary data.</text>
</comment>
<dbReference type="Pfam" id="PF00535">
    <property type="entry name" value="Glycos_transf_2"/>
    <property type="match status" value="1"/>
</dbReference>
<reference evidence="3" key="1">
    <citation type="submission" date="2015-08" db="EMBL/GenBank/DDBJ databases">
        <title>Genome sequencing project for genomic taxonomy and phylogenomics of Bacillus-like bacteria.</title>
        <authorList>
            <person name="Liu B."/>
            <person name="Wang J."/>
            <person name="Zhu Y."/>
            <person name="Liu G."/>
            <person name="Chen Q."/>
            <person name="Chen Z."/>
            <person name="Lan J."/>
            <person name="Che J."/>
            <person name="Ge C."/>
            <person name="Shi H."/>
            <person name="Pan Z."/>
            <person name="Liu X."/>
        </authorList>
    </citation>
    <scope>NUCLEOTIDE SEQUENCE [LARGE SCALE GENOMIC DNA]</scope>
    <source>
        <strain evidence="3">FJAT-22460</strain>
    </source>
</reference>
<keyword evidence="3" id="KW-1185">Reference proteome</keyword>
<dbReference type="PANTHER" id="PTHR43685:SF2">
    <property type="entry name" value="GLYCOSYLTRANSFERASE 2-LIKE DOMAIN-CONTAINING PROTEIN"/>
    <property type="match status" value="1"/>
</dbReference>
<feature type="domain" description="Glycosyltransferase 2-like" evidence="1">
    <location>
        <begin position="10"/>
        <end position="165"/>
    </location>
</feature>
<evidence type="ECO:0000259" key="1">
    <source>
        <dbReference type="Pfam" id="PF00535"/>
    </source>
</evidence>
<gene>
    <name evidence="2" type="ORF">AM231_27355</name>
</gene>
<dbReference type="AlphaFoldDB" id="A0A0M1N2G1"/>
<dbReference type="InterPro" id="IPR001173">
    <property type="entry name" value="Glyco_trans_2-like"/>
</dbReference>
<dbReference type="InterPro" id="IPR029044">
    <property type="entry name" value="Nucleotide-diphossugar_trans"/>
</dbReference>
<protein>
    <recommendedName>
        <fullName evidence="1">Glycosyltransferase 2-like domain-containing protein</fullName>
    </recommendedName>
</protein>
<dbReference type="SUPFAM" id="SSF53448">
    <property type="entry name" value="Nucleotide-diphospho-sugar transferases"/>
    <property type="match status" value="1"/>
</dbReference>
<proteinExistence type="predicted"/>